<dbReference type="AlphaFoldDB" id="A0A1I7X7F7"/>
<name>A0A1I7X7F7_HETBA</name>
<keyword evidence="1" id="KW-1185">Reference proteome</keyword>
<organism evidence="1 2">
    <name type="scientific">Heterorhabditis bacteriophora</name>
    <name type="common">Entomopathogenic nematode worm</name>
    <dbReference type="NCBI Taxonomy" id="37862"/>
    <lineage>
        <taxon>Eukaryota</taxon>
        <taxon>Metazoa</taxon>
        <taxon>Ecdysozoa</taxon>
        <taxon>Nematoda</taxon>
        <taxon>Chromadorea</taxon>
        <taxon>Rhabditida</taxon>
        <taxon>Rhabditina</taxon>
        <taxon>Rhabditomorpha</taxon>
        <taxon>Strongyloidea</taxon>
        <taxon>Heterorhabditidae</taxon>
        <taxon>Heterorhabditis</taxon>
    </lineage>
</organism>
<protein>
    <submittedName>
        <fullName evidence="2">Genome assembly, chromosome: II</fullName>
    </submittedName>
</protein>
<evidence type="ECO:0000313" key="1">
    <source>
        <dbReference type="Proteomes" id="UP000095283"/>
    </source>
</evidence>
<reference evidence="2" key="1">
    <citation type="submission" date="2016-11" db="UniProtKB">
        <authorList>
            <consortium name="WormBaseParasite"/>
        </authorList>
    </citation>
    <scope>IDENTIFICATION</scope>
</reference>
<accession>A0A1I7X7F7</accession>
<dbReference type="WBParaSite" id="Hba_13415">
    <property type="protein sequence ID" value="Hba_13415"/>
    <property type="gene ID" value="Hba_13415"/>
</dbReference>
<dbReference type="Proteomes" id="UP000095283">
    <property type="component" value="Unplaced"/>
</dbReference>
<evidence type="ECO:0000313" key="2">
    <source>
        <dbReference type="WBParaSite" id="Hba_13415"/>
    </source>
</evidence>
<proteinExistence type="predicted"/>
<sequence>MSSMYHLPAFMPSDTDVTPVPVMYSLPNYHAIPDSTVVVSEGVSAPAEISISAENQWVIKEEKKSSETGQSLTACMPPTFYDFPKQDKFTLLADGVCLSYRVSVWKLLGAALGLFSSAPEHTLQAAHQHHWLTQLIMPFMHGSMPLRRTFYYLQQGKIKFRDNVQCMCEIQGQHPCTSLLHAPQYMTGKWRWNHNLI</sequence>